<evidence type="ECO:0000313" key="1">
    <source>
        <dbReference type="Proteomes" id="UP000000437"/>
    </source>
</evidence>
<dbReference type="RefSeq" id="XP_073805210.1">
    <property type="nucleotide sequence ID" value="XM_073949109.1"/>
</dbReference>
<organism evidence="1 2">
    <name type="scientific">Danio rerio</name>
    <name type="common">Zebrafish</name>
    <name type="synonym">Brachydanio rerio</name>
    <dbReference type="NCBI Taxonomy" id="7955"/>
    <lineage>
        <taxon>Eukaryota</taxon>
        <taxon>Metazoa</taxon>
        <taxon>Chordata</taxon>
        <taxon>Craniata</taxon>
        <taxon>Vertebrata</taxon>
        <taxon>Euteleostomi</taxon>
        <taxon>Actinopterygii</taxon>
        <taxon>Neopterygii</taxon>
        <taxon>Teleostei</taxon>
        <taxon>Ostariophysi</taxon>
        <taxon>Cypriniformes</taxon>
        <taxon>Danionidae</taxon>
        <taxon>Danioninae</taxon>
        <taxon>Danio</taxon>
    </lineage>
</organism>
<gene>
    <name evidence="2" type="primary">LOC101885037</name>
</gene>
<evidence type="ECO:0000313" key="2">
    <source>
        <dbReference type="RefSeq" id="XP_073805210.1"/>
    </source>
</evidence>
<name>A0AC58JFE5_DANRE</name>
<keyword evidence="1" id="KW-1185">Reference proteome</keyword>
<sequence>MENVFITLTDRQGTLSLTVSKEIAEKIKQDHKYAACLMQQVRSATLKEDSSHHPASLAPCPPLATSHCTVSLTKCPPPPVITPSVTIHNPTPLSQCPPPKITPGPAFVKCSGKTKTIDLTKAPQGPNLQIHLKQTECDKIQEFTHRTTLLLLDLTQANMQLYYKNKIAFYKKIEQDFKVNGYNMTNEKLRKKLGNMITTYKRAKDRCRATGEEKITWEYYKKMEELFGKCGVGSAPPGTICSTTLFKTSVTTAPQSLIPASSSEEHLPPNQPGPSTAFPFKERPQKRVGSFYMMFMRHMQREEPLH</sequence>
<protein>
    <submittedName>
        <fullName evidence="2">Uncharacterized protein</fullName>
    </submittedName>
</protein>
<dbReference type="Proteomes" id="UP000000437">
    <property type="component" value="Chromosome 4"/>
</dbReference>
<accession>A0AC58JFE5</accession>
<reference evidence="2" key="1">
    <citation type="submission" date="2025-08" db="UniProtKB">
        <authorList>
            <consortium name="RefSeq"/>
        </authorList>
    </citation>
    <scope>IDENTIFICATION</scope>
    <source>
        <strain evidence="2">Tuebingen</strain>
        <tissue evidence="2">Fibroblasts and whole tissue</tissue>
    </source>
</reference>
<proteinExistence type="predicted"/>